<keyword evidence="4" id="KW-0393">Immunoglobulin domain</keyword>
<evidence type="ECO:0000256" key="5">
    <source>
        <dbReference type="SAM" id="Phobius"/>
    </source>
</evidence>
<dbReference type="InterPro" id="IPR003598">
    <property type="entry name" value="Ig_sub2"/>
</dbReference>
<dbReference type="InterPro" id="IPR003599">
    <property type="entry name" value="Ig_sub"/>
</dbReference>
<evidence type="ECO:0000256" key="4">
    <source>
        <dbReference type="ARBA" id="ARBA00023319"/>
    </source>
</evidence>
<dbReference type="Pfam" id="PF13927">
    <property type="entry name" value="Ig_3"/>
    <property type="match status" value="1"/>
</dbReference>
<dbReference type="InterPro" id="IPR013783">
    <property type="entry name" value="Ig-like_fold"/>
</dbReference>
<dbReference type="PROSITE" id="PS50835">
    <property type="entry name" value="IG_LIKE"/>
    <property type="match status" value="3"/>
</dbReference>
<evidence type="ECO:0000256" key="3">
    <source>
        <dbReference type="ARBA" id="ARBA00023157"/>
    </source>
</evidence>
<name>A0A813YWI4_9BILA</name>
<proteinExistence type="predicted"/>
<feature type="chain" id="PRO_5032493439" description="Ig-like domain-containing protein" evidence="6">
    <location>
        <begin position="17"/>
        <end position="425"/>
    </location>
</feature>
<dbReference type="InterPro" id="IPR036179">
    <property type="entry name" value="Ig-like_dom_sf"/>
</dbReference>
<evidence type="ECO:0000313" key="8">
    <source>
        <dbReference type="EMBL" id="CAF0890931.1"/>
    </source>
</evidence>
<feature type="transmembrane region" description="Helical" evidence="5">
    <location>
        <begin position="372"/>
        <end position="391"/>
    </location>
</feature>
<keyword evidence="5" id="KW-0812">Transmembrane</keyword>
<feature type="signal peptide" evidence="6">
    <location>
        <begin position="1"/>
        <end position="16"/>
    </location>
</feature>
<dbReference type="SMART" id="SM00408">
    <property type="entry name" value="IGc2"/>
    <property type="match status" value="3"/>
</dbReference>
<sequence>MLLFLLLIITIASTTSNETESDQPLLKFDQSYETVSVVVGKRALLPCYVSLQDMKNNGFGSFKVIWMKLNNSSILTMEDRAINGDSRISLLHAYAEEWNLQIDDIDEDDAGVYRCFINTGMYKTLILEVKVPPKIIDESTTEPYPYPIPSGSNFTIKCYAHGKPTPHIRILSYDQADNIQIISEQNEVTIFNTSRHTNRRYECIASNGYPPDVARSFQLTIQYTPEIDLFINDNIISNKFFFINSNTNEIRLKCQVIMNPMDKIYWIKDKKKFNHSYQTYHIGNYIISELIIKYFTNNYQGEYTCIASNSIGINSKTIQLIPSSPITTTTTTTERITTRYQRPKYARPITTVFHSTESLRTMTLSSKSVNNTYHIIILLFIWFFFSLSLVMSVGYVCLYLFSMEFLIFFSSTFCLMYMFNKEKKN</sequence>
<organism evidence="8 9">
    <name type="scientific">Rotaria sordida</name>
    <dbReference type="NCBI Taxonomy" id="392033"/>
    <lineage>
        <taxon>Eukaryota</taxon>
        <taxon>Metazoa</taxon>
        <taxon>Spiralia</taxon>
        <taxon>Gnathifera</taxon>
        <taxon>Rotifera</taxon>
        <taxon>Eurotatoria</taxon>
        <taxon>Bdelloidea</taxon>
        <taxon>Philodinida</taxon>
        <taxon>Philodinidae</taxon>
        <taxon>Rotaria</taxon>
    </lineage>
</organism>
<keyword evidence="5" id="KW-1133">Transmembrane helix</keyword>
<evidence type="ECO:0000256" key="6">
    <source>
        <dbReference type="SAM" id="SignalP"/>
    </source>
</evidence>
<dbReference type="PANTHER" id="PTHR12231">
    <property type="entry name" value="CTX-RELATED TYPE I TRANSMEMBRANE PROTEIN"/>
    <property type="match status" value="1"/>
</dbReference>
<feature type="domain" description="Ig-like" evidence="7">
    <location>
        <begin position="24"/>
        <end position="126"/>
    </location>
</feature>
<gene>
    <name evidence="8" type="ORF">JXQ802_LOCUS8655</name>
</gene>
<feature type="transmembrane region" description="Helical" evidence="5">
    <location>
        <begin position="398"/>
        <end position="419"/>
    </location>
</feature>
<dbReference type="Gene3D" id="2.60.40.10">
    <property type="entry name" value="Immunoglobulins"/>
    <property type="match status" value="3"/>
</dbReference>
<feature type="domain" description="Ig-like" evidence="7">
    <location>
        <begin position="225"/>
        <end position="319"/>
    </location>
</feature>
<evidence type="ECO:0000259" key="7">
    <source>
        <dbReference type="PROSITE" id="PS50835"/>
    </source>
</evidence>
<keyword evidence="2" id="KW-0677">Repeat</keyword>
<dbReference type="InterPro" id="IPR007110">
    <property type="entry name" value="Ig-like_dom"/>
</dbReference>
<comment type="caution">
    <text evidence="8">The sequence shown here is derived from an EMBL/GenBank/DDBJ whole genome shotgun (WGS) entry which is preliminary data.</text>
</comment>
<dbReference type="AlphaFoldDB" id="A0A813YWI4"/>
<dbReference type="CDD" id="cd00096">
    <property type="entry name" value="Ig"/>
    <property type="match status" value="1"/>
</dbReference>
<dbReference type="EMBL" id="CAJNOL010000153">
    <property type="protein sequence ID" value="CAF0890931.1"/>
    <property type="molecule type" value="Genomic_DNA"/>
</dbReference>
<evidence type="ECO:0000313" key="9">
    <source>
        <dbReference type="Proteomes" id="UP000663870"/>
    </source>
</evidence>
<keyword evidence="3" id="KW-1015">Disulfide bond</keyword>
<dbReference type="InterPro" id="IPR013098">
    <property type="entry name" value="Ig_I-set"/>
</dbReference>
<dbReference type="GO" id="GO:0043005">
    <property type="term" value="C:neuron projection"/>
    <property type="evidence" value="ECO:0007669"/>
    <property type="project" value="TreeGrafter"/>
</dbReference>
<keyword evidence="1 6" id="KW-0732">Signal</keyword>
<accession>A0A813YWI4</accession>
<feature type="domain" description="Ig-like" evidence="7">
    <location>
        <begin position="133"/>
        <end position="220"/>
    </location>
</feature>
<dbReference type="InterPro" id="IPR051170">
    <property type="entry name" value="Neural/epithelial_adhesion"/>
</dbReference>
<keyword evidence="9" id="KW-1185">Reference proteome</keyword>
<dbReference type="SMART" id="SM00409">
    <property type="entry name" value="IG"/>
    <property type="match status" value="3"/>
</dbReference>
<keyword evidence="5" id="KW-0472">Membrane</keyword>
<dbReference type="Pfam" id="PF07679">
    <property type="entry name" value="I-set"/>
    <property type="match status" value="1"/>
</dbReference>
<dbReference type="Proteomes" id="UP000663870">
    <property type="component" value="Unassembled WGS sequence"/>
</dbReference>
<dbReference type="SUPFAM" id="SSF48726">
    <property type="entry name" value="Immunoglobulin"/>
    <property type="match status" value="3"/>
</dbReference>
<evidence type="ECO:0000256" key="2">
    <source>
        <dbReference type="ARBA" id="ARBA00022737"/>
    </source>
</evidence>
<reference evidence="8" key="1">
    <citation type="submission" date="2021-02" db="EMBL/GenBank/DDBJ databases">
        <authorList>
            <person name="Nowell W R."/>
        </authorList>
    </citation>
    <scope>NUCLEOTIDE SEQUENCE</scope>
</reference>
<dbReference type="PANTHER" id="PTHR12231:SF253">
    <property type="entry name" value="DPR-INTERACTING PROTEIN ETA, ISOFORM B-RELATED"/>
    <property type="match status" value="1"/>
</dbReference>
<evidence type="ECO:0000256" key="1">
    <source>
        <dbReference type="ARBA" id="ARBA00022729"/>
    </source>
</evidence>
<protein>
    <recommendedName>
        <fullName evidence="7">Ig-like domain-containing protein</fullName>
    </recommendedName>
</protein>